<reference evidence="1 2" key="1">
    <citation type="submission" date="2020-08" db="EMBL/GenBank/DDBJ databases">
        <title>A Genomic Blueprint of the Chicken Gut Microbiome.</title>
        <authorList>
            <person name="Gilroy R."/>
            <person name="Ravi A."/>
            <person name="Getino M."/>
            <person name="Pursley I."/>
            <person name="Horton D.L."/>
            <person name="Alikhan N.-F."/>
            <person name="Baker D."/>
            <person name="Gharbi K."/>
            <person name="Hall N."/>
            <person name="Watson M."/>
            <person name="Adriaenssens E.M."/>
            <person name="Foster-Nyarko E."/>
            <person name="Jarju S."/>
            <person name="Secka A."/>
            <person name="Antonio M."/>
            <person name="Oren A."/>
            <person name="Chaudhuri R."/>
            <person name="La Ragione R.M."/>
            <person name="Hildebrand F."/>
            <person name="Pallen M.J."/>
        </authorList>
    </citation>
    <scope>NUCLEOTIDE SEQUENCE [LARGE SCALE GENOMIC DNA]</scope>
    <source>
        <strain evidence="1 2">Sa5YUA1</strain>
    </source>
</reference>
<dbReference type="Pfam" id="PF06754">
    <property type="entry name" value="PhnG"/>
    <property type="match status" value="1"/>
</dbReference>
<name>A0ABR8QUP9_9BACI</name>
<dbReference type="RefSeq" id="WP_191816935.1">
    <property type="nucleotide sequence ID" value="NZ_JACSQT010000014.1"/>
</dbReference>
<proteinExistence type="predicted"/>
<evidence type="ECO:0000313" key="1">
    <source>
        <dbReference type="EMBL" id="MBD7939259.1"/>
    </source>
</evidence>
<dbReference type="GO" id="GO:0016829">
    <property type="term" value="F:lyase activity"/>
    <property type="evidence" value="ECO:0007669"/>
    <property type="project" value="UniProtKB-KW"/>
</dbReference>
<accession>A0ABR8QUP9</accession>
<dbReference type="InterPro" id="IPR009609">
    <property type="entry name" value="Phosphonate_metab_PhnG"/>
</dbReference>
<protein>
    <submittedName>
        <fullName evidence="1">Phosphonate C-P lyase system protein PhnG</fullName>
    </submittedName>
</protein>
<sequence length="140" mass="16011">MNRKRRTTILMKAGTTLAQEMAREVTENHEVKEIVAPRNGLTMVKVRETAKRSLFYLGEVLMTETMVEIEGIIGKGMVIGLEEEWSRDLAIIDAAYNAKLPIIARWNQLLQAKEEAIIKQENKEQTQLMETKVSFETMSI</sequence>
<dbReference type="EMBL" id="JACSQT010000014">
    <property type="protein sequence ID" value="MBD7939259.1"/>
    <property type="molecule type" value="Genomic_DNA"/>
</dbReference>
<gene>
    <name evidence="1" type="primary">phnG</name>
    <name evidence="1" type="ORF">H9655_19645</name>
</gene>
<keyword evidence="2" id="KW-1185">Reference proteome</keyword>
<comment type="caution">
    <text evidence="1">The sequence shown here is derived from an EMBL/GenBank/DDBJ whole genome shotgun (WGS) entry which is preliminary data.</text>
</comment>
<evidence type="ECO:0000313" key="2">
    <source>
        <dbReference type="Proteomes" id="UP000657931"/>
    </source>
</evidence>
<dbReference type="Proteomes" id="UP000657931">
    <property type="component" value="Unassembled WGS sequence"/>
</dbReference>
<dbReference type="NCBIfam" id="TIGR03293">
    <property type="entry name" value="PhnG_redo"/>
    <property type="match status" value="1"/>
</dbReference>
<organism evidence="1 2">
    <name type="scientific">Cytobacillus stercorigallinarum</name>
    <dbReference type="NCBI Taxonomy" id="2762240"/>
    <lineage>
        <taxon>Bacteria</taxon>
        <taxon>Bacillati</taxon>
        <taxon>Bacillota</taxon>
        <taxon>Bacilli</taxon>
        <taxon>Bacillales</taxon>
        <taxon>Bacillaceae</taxon>
        <taxon>Cytobacillus</taxon>
    </lineage>
</organism>
<keyword evidence="1" id="KW-0456">Lyase</keyword>